<organism evidence="2 3">
    <name type="scientific">Candidatus Chisholmbacteria bacterium RIFCSPHIGHO2_01_FULL_52_32</name>
    <dbReference type="NCBI Taxonomy" id="1797591"/>
    <lineage>
        <taxon>Bacteria</taxon>
        <taxon>Candidatus Chisholmiibacteriota</taxon>
    </lineage>
</organism>
<dbReference type="PANTHER" id="PTHR47618">
    <property type="entry name" value="BIFUNCTIONAL OLIGORIBONUCLEASE AND PAP PHOSPHATASE NRNA"/>
    <property type="match status" value="1"/>
</dbReference>
<evidence type="ECO:0000313" key="2">
    <source>
        <dbReference type="EMBL" id="OGY18872.1"/>
    </source>
</evidence>
<protein>
    <recommendedName>
        <fullName evidence="4">DDH domain-containing protein</fullName>
    </recommendedName>
</protein>
<dbReference type="PANTHER" id="PTHR47618:SF1">
    <property type="entry name" value="BIFUNCTIONAL OLIGORIBONUCLEASE AND PAP PHOSPHATASE NRNA"/>
    <property type="match status" value="1"/>
</dbReference>
<dbReference type="AlphaFoldDB" id="A0A1G1VU20"/>
<dbReference type="InterPro" id="IPR051319">
    <property type="entry name" value="Oligoribo/pAp-PDE_c-di-AMP_PDE"/>
</dbReference>
<reference evidence="2 3" key="1">
    <citation type="journal article" date="2016" name="Nat. Commun.">
        <title>Thousands of microbial genomes shed light on interconnected biogeochemical processes in an aquifer system.</title>
        <authorList>
            <person name="Anantharaman K."/>
            <person name="Brown C.T."/>
            <person name="Hug L.A."/>
            <person name="Sharon I."/>
            <person name="Castelle C.J."/>
            <person name="Probst A.J."/>
            <person name="Thomas B.C."/>
            <person name="Singh A."/>
            <person name="Wilkins M.J."/>
            <person name="Karaoz U."/>
            <person name="Brodie E.L."/>
            <person name="Williams K.H."/>
            <person name="Hubbard S.S."/>
            <person name="Banfield J.F."/>
        </authorList>
    </citation>
    <scope>NUCLEOTIDE SEQUENCE [LARGE SCALE GENOMIC DNA]</scope>
</reference>
<sequence length="377" mass="41012">MIAQEHLEEIKKALDSAKSIFVLIPGNPSLDTTAAGLGLYLALKETGKSVVIGCPTKMRVEYNRLVGIDQISDKVGNRNLTIAFDYKEDSIEKVSYNVDAGKFNLVIQPKSGYPPLDTKSVEFSYEGIQAEVIVVIGAQRLEGLGELYEKEREAFNKAAVINIDKSQANTKFGQVNVVESSQGSICELIFNLIKQLGLRMDVDIAGNLLKGIEAQTQNFQAPFAGPETFETVAELLRSGARRTQPMPASRPWVQGGIPAFSQDRSDQGRFVPQGKGPVPQAPPGIAPTSLAEPELNLSDISTPSSILPEPTRDTGDQSRQFRQPITQTTHGEGATRNPQPGTPGIQGIKDGRSWQSVKPQPDWLNKPKIYKGSSKVD</sequence>
<evidence type="ECO:0000256" key="1">
    <source>
        <dbReference type="SAM" id="MobiDB-lite"/>
    </source>
</evidence>
<accession>A0A1G1VU20</accession>
<feature type="compositionally biased region" description="Polar residues" evidence="1">
    <location>
        <begin position="317"/>
        <end position="330"/>
    </location>
</feature>
<name>A0A1G1VU20_9BACT</name>
<dbReference type="Proteomes" id="UP000179233">
    <property type="component" value="Unassembled WGS sequence"/>
</dbReference>
<dbReference type="InterPro" id="IPR038763">
    <property type="entry name" value="DHH_sf"/>
</dbReference>
<feature type="region of interest" description="Disordered" evidence="1">
    <location>
        <begin position="242"/>
        <end position="377"/>
    </location>
</feature>
<proteinExistence type="predicted"/>
<evidence type="ECO:0008006" key="4">
    <source>
        <dbReference type="Google" id="ProtNLM"/>
    </source>
</evidence>
<dbReference type="EMBL" id="MHCJ01000003">
    <property type="protein sequence ID" value="OGY18872.1"/>
    <property type="molecule type" value="Genomic_DNA"/>
</dbReference>
<comment type="caution">
    <text evidence="2">The sequence shown here is derived from an EMBL/GenBank/DDBJ whole genome shotgun (WGS) entry which is preliminary data.</text>
</comment>
<dbReference type="Gene3D" id="3.90.1640.10">
    <property type="entry name" value="inorganic pyrophosphatase (n-terminal core)"/>
    <property type="match status" value="2"/>
</dbReference>
<gene>
    <name evidence="2" type="ORF">A2786_05280</name>
</gene>
<dbReference type="SUPFAM" id="SSF64182">
    <property type="entry name" value="DHH phosphoesterases"/>
    <property type="match status" value="1"/>
</dbReference>
<evidence type="ECO:0000313" key="3">
    <source>
        <dbReference type="Proteomes" id="UP000179233"/>
    </source>
</evidence>